<sequence>MTTEELIRVLAKRKYLEVESSKFRTHLRTALMEQHHKERTRVGNFVGRWAHNTKLTGVLGVGLLLCVTVIVVSVLLPFSSADFDGKKAVAAVMASADVKAALQGDTITEVLITGVFDYETEATITTSTGRTYKVLIDNKGNIVAINPGTPRLSHTFFPLFTSPHYSSFFEQGCPVALNEDEKVRLIEVAKNSDPIRVLLEQGATISGLSIAYAKTTTVFDMKTKTWTAIVHEKLAQVLIKSSDQSHVFLIDFAEGTTYASFDEFCRSKGIPYP</sequence>
<protein>
    <submittedName>
        <fullName evidence="2">Uncharacterized protein</fullName>
    </submittedName>
</protein>
<evidence type="ECO:0000313" key="3">
    <source>
        <dbReference type="Proteomes" id="UP000008289"/>
    </source>
</evidence>
<keyword evidence="1" id="KW-0472">Membrane</keyword>
<organism evidence="2 3">
    <name type="scientific">Dehalococcoides mccartyi (strain ATCC BAA-2266 / KCTC 15142 / 195)</name>
    <name type="common">Dehalococcoides ethenogenes (strain 195)</name>
    <dbReference type="NCBI Taxonomy" id="243164"/>
    <lineage>
        <taxon>Bacteria</taxon>
        <taxon>Bacillati</taxon>
        <taxon>Chloroflexota</taxon>
        <taxon>Dehalococcoidia</taxon>
        <taxon>Dehalococcoidales</taxon>
        <taxon>Dehalococcoidaceae</taxon>
        <taxon>Dehalococcoides</taxon>
    </lineage>
</organism>
<keyword evidence="1" id="KW-1133">Transmembrane helix</keyword>
<dbReference type="EMBL" id="CP000027">
    <property type="protein sequence ID" value="AAW40593.1"/>
    <property type="molecule type" value="Genomic_DNA"/>
</dbReference>
<dbReference type="GeneID" id="3230559"/>
<dbReference type="KEGG" id="det:DET0168"/>
<dbReference type="RefSeq" id="WP_010935971.1">
    <property type="nucleotide sequence ID" value="NC_002936.3"/>
</dbReference>
<dbReference type="PATRIC" id="fig|243164.10.peg.157"/>
<dbReference type="InParanoid" id="Q3ZA33"/>
<dbReference type="Proteomes" id="UP000008289">
    <property type="component" value="Chromosome"/>
</dbReference>
<accession>Q3ZA33</accession>
<gene>
    <name evidence="2" type="ordered locus">DET0168</name>
</gene>
<name>Q3ZA33_DEHM1</name>
<proteinExistence type="predicted"/>
<keyword evidence="1" id="KW-0812">Transmembrane</keyword>
<evidence type="ECO:0000313" key="2">
    <source>
        <dbReference type="EMBL" id="AAW40593.1"/>
    </source>
</evidence>
<evidence type="ECO:0000256" key="1">
    <source>
        <dbReference type="SAM" id="Phobius"/>
    </source>
</evidence>
<dbReference type="HOGENOM" id="CLU_1018297_0_0_0"/>
<feature type="transmembrane region" description="Helical" evidence="1">
    <location>
        <begin position="55"/>
        <end position="78"/>
    </location>
</feature>
<reference evidence="2 3" key="1">
    <citation type="journal article" date="2005" name="Science">
        <title>Genome sequence of the PCE-dechlorinating bacterium Dehalococcoides ethenogenes.</title>
        <authorList>
            <person name="Seshadri R."/>
            <person name="Adrian L."/>
            <person name="Fouts D.E."/>
            <person name="Eisen J.A."/>
            <person name="Phillippy A.M."/>
            <person name="Methe B.A."/>
            <person name="Ward N.L."/>
            <person name="Nelson W.C."/>
            <person name="Deboy R.T."/>
            <person name="Khouri H.M."/>
            <person name="Kolonay J.F."/>
            <person name="Dodson R.J."/>
            <person name="Daugherty S.C."/>
            <person name="Brinkac L.M."/>
            <person name="Sullivan S.A."/>
            <person name="Madupu R."/>
            <person name="Nelson K.E."/>
            <person name="Kang K.H."/>
            <person name="Impraim M."/>
            <person name="Tran K."/>
            <person name="Robinson J.M."/>
            <person name="Forberger H.A."/>
            <person name="Fraser C.M."/>
            <person name="Zinder S.H."/>
            <person name="Heidelberg J.F."/>
        </authorList>
    </citation>
    <scope>NUCLEOTIDE SEQUENCE [LARGE SCALE GENOMIC DNA]</scope>
    <source>
        <strain evidence="3">ATCC BAA-2266 / KCTC 15142 / 195</strain>
    </source>
</reference>
<dbReference type="AlphaFoldDB" id="Q3ZA33"/>
<keyword evidence="3" id="KW-1185">Reference proteome</keyword>